<dbReference type="InterPro" id="IPR016185">
    <property type="entry name" value="PreATP-grasp_dom_sf"/>
</dbReference>
<evidence type="ECO:0000259" key="9">
    <source>
        <dbReference type="PROSITE" id="PS50975"/>
    </source>
</evidence>
<feature type="binding site" evidence="8">
    <location>
        <position position="147"/>
    </location>
    <ligand>
        <name>ATP</name>
        <dbReference type="ChEBI" id="CHEBI:30616"/>
    </ligand>
</feature>
<dbReference type="Pfam" id="PF22660">
    <property type="entry name" value="RS_preATP-grasp-like"/>
    <property type="match status" value="1"/>
</dbReference>
<dbReference type="InterPro" id="IPR005862">
    <property type="entry name" value="PurT"/>
</dbReference>
<feature type="binding site" evidence="8">
    <location>
        <position position="74"/>
    </location>
    <ligand>
        <name>N(1)-(5-phospho-beta-D-ribosyl)glycinamide</name>
        <dbReference type="ChEBI" id="CHEBI:143788"/>
    </ligand>
</feature>
<dbReference type="Proteomes" id="UP001156102">
    <property type="component" value="Unassembled WGS sequence"/>
</dbReference>
<organism evidence="10 11">
    <name type="scientific">Ectobacillus ponti</name>
    <dbReference type="NCBI Taxonomy" id="2961894"/>
    <lineage>
        <taxon>Bacteria</taxon>
        <taxon>Bacillati</taxon>
        <taxon>Bacillota</taxon>
        <taxon>Bacilli</taxon>
        <taxon>Bacillales</taxon>
        <taxon>Bacillaceae</taxon>
        <taxon>Ectobacillus</taxon>
    </lineage>
</organism>
<sequence length="394" mass="43442">MYQAKKMLLLGSGELGKEVVIEAQRLGIETVAVDRYEHAPAMQVAHRGYVIDMLEAERVREIIGKEQPDFIVPEIEAIATSELLKLEQEGFRVIPTARAAKLTMDREGIRRLAAETLQLPTAKYQFADTYEEFVQGAKEIGFPCVIKPLMSSSGKGQSVCRSEQQLEECWRIAMEGGRVQNGRIIIEEFIRFDSEITLLTVRSVSGTSFCAPIGHVQKDGDYIESWQPHYMTEQQLQEAERVAKVITDELGGYGLFGVELFLSGDTVYFSEVSPRPHDTGLVTLVTQNLSEFALHVRAILGFPIPEITLVTPGASRPLKADTELNEYSIGGLETALAVANTQIRVFGKPVTKVGRRVAVALSTADTAEKARGYAKAALDHLQVQKGEQGLSSEV</sequence>
<feature type="binding site" evidence="8">
    <location>
        <begin position="14"/>
        <end position="15"/>
    </location>
    <ligand>
        <name>N(1)-(5-phospho-beta-D-ribosyl)glycinamide</name>
        <dbReference type="ChEBI" id="CHEBI:143788"/>
    </ligand>
</feature>
<proteinExistence type="inferred from homology"/>
<keyword evidence="11" id="KW-1185">Reference proteome</keyword>
<comment type="catalytic activity">
    <reaction evidence="8">
        <text>N(1)-(5-phospho-beta-D-ribosyl)glycinamide + formate + ATP = N(2)-formyl-N(1)-(5-phospho-beta-D-ribosyl)glycinamide + ADP + phosphate + H(+)</text>
        <dbReference type="Rhea" id="RHEA:24829"/>
        <dbReference type="ChEBI" id="CHEBI:15378"/>
        <dbReference type="ChEBI" id="CHEBI:15740"/>
        <dbReference type="ChEBI" id="CHEBI:30616"/>
        <dbReference type="ChEBI" id="CHEBI:43474"/>
        <dbReference type="ChEBI" id="CHEBI:143788"/>
        <dbReference type="ChEBI" id="CHEBI:147286"/>
        <dbReference type="ChEBI" id="CHEBI:456216"/>
        <dbReference type="EC" id="6.3.1.21"/>
    </reaction>
</comment>
<dbReference type="Pfam" id="PF21244">
    <property type="entry name" value="PurT_C"/>
    <property type="match status" value="1"/>
</dbReference>
<keyword evidence="7 8" id="KW-0460">Magnesium</keyword>
<evidence type="ECO:0000256" key="1">
    <source>
        <dbReference type="ARBA" id="ARBA00011738"/>
    </source>
</evidence>
<dbReference type="SUPFAM" id="SSF52440">
    <property type="entry name" value="PreATP-grasp domain"/>
    <property type="match status" value="1"/>
</dbReference>
<dbReference type="PANTHER" id="PTHR43055">
    <property type="entry name" value="FORMATE-DEPENDENT PHOSPHORIBOSYLGLYCINAMIDE FORMYLTRANSFERASE"/>
    <property type="match status" value="1"/>
</dbReference>
<feature type="binding site" evidence="8">
    <location>
        <begin position="355"/>
        <end position="356"/>
    </location>
    <ligand>
        <name>N(1)-(5-phospho-beta-D-ribosyl)glycinamide</name>
        <dbReference type="ChEBI" id="CHEBI:143788"/>
    </ligand>
</feature>
<evidence type="ECO:0000313" key="10">
    <source>
        <dbReference type="EMBL" id="MCP8969315.1"/>
    </source>
</evidence>
<comment type="function">
    <text evidence="8">Involved in the de novo purine biosynthesis. Catalyzes the transfer of formate to 5-phospho-ribosyl-glycinamide (GAR), producing 5-phospho-ribosyl-N-formylglycinamide (FGAR). Formate is provided by PurU via hydrolysis of 10-formyl-tetrahydrofolate.</text>
</comment>
<dbReference type="Gene3D" id="3.30.470.20">
    <property type="entry name" value="ATP-grasp fold, B domain"/>
    <property type="match status" value="1"/>
</dbReference>
<dbReference type="GO" id="GO:0005524">
    <property type="term" value="F:ATP binding"/>
    <property type="evidence" value="ECO:0007669"/>
    <property type="project" value="UniProtKB-UniRule"/>
</dbReference>
<evidence type="ECO:0000256" key="3">
    <source>
        <dbReference type="ARBA" id="ARBA00022723"/>
    </source>
</evidence>
<dbReference type="InterPro" id="IPR054350">
    <property type="entry name" value="PurT/PurK_preATP-grasp"/>
</dbReference>
<feature type="binding site" evidence="8">
    <location>
        <begin position="152"/>
        <end position="157"/>
    </location>
    <ligand>
        <name>ATP</name>
        <dbReference type="ChEBI" id="CHEBI:30616"/>
    </ligand>
</feature>
<dbReference type="SUPFAM" id="SSF56059">
    <property type="entry name" value="Glutathione synthetase ATP-binding domain-like"/>
    <property type="match status" value="1"/>
</dbReference>
<feature type="binding site" evidence="8">
    <location>
        <position position="195"/>
    </location>
    <ligand>
        <name>ATP</name>
        <dbReference type="ChEBI" id="CHEBI:30616"/>
    </ligand>
</feature>
<dbReference type="GO" id="GO:0000287">
    <property type="term" value="F:magnesium ion binding"/>
    <property type="evidence" value="ECO:0007669"/>
    <property type="project" value="UniProtKB-UniRule"/>
</dbReference>
<feature type="binding site" evidence="8">
    <location>
        <position position="348"/>
    </location>
    <ligand>
        <name>N(1)-(5-phospho-beta-D-ribosyl)glycinamide</name>
        <dbReference type="ChEBI" id="CHEBI:143788"/>
    </ligand>
</feature>
<feature type="binding site" evidence="8">
    <location>
        <begin position="187"/>
        <end position="190"/>
    </location>
    <ligand>
        <name>ATP</name>
        <dbReference type="ChEBI" id="CHEBI:30616"/>
    </ligand>
</feature>
<keyword evidence="5 8" id="KW-0658">Purine biosynthesis</keyword>
<dbReference type="InterPro" id="IPR048740">
    <property type="entry name" value="PurT_C"/>
</dbReference>
<dbReference type="EMBL" id="JANCLT010000005">
    <property type="protein sequence ID" value="MCP8969315.1"/>
    <property type="molecule type" value="Genomic_DNA"/>
</dbReference>
<feature type="binding site" evidence="8">
    <location>
        <position position="106"/>
    </location>
    <ligand>
        <name>ATP</name>
        <dbReference type="ChEBI" id="CHEBI:30616"/>
    </ligand>
</feature>
<dbReference type="Gene3D" id="3.40.50.20">
    <property type="match status" value="1"/>
</dbReference>
<dbReference type="AlphaFoldDB" id="A0AA41XAF6"/>
<comment type="caution">
    <text evidence="10">The sequence shown here is derived from an EMBL/GenBank/DDBJ whole genome shotgun (WGS) entry which is preliminary data.</text>
</comment>
<dbReference type="InterPro" id="IPR013815">
    <property type="entry name" value="ATP_grasp_subdomain_1"/>
</dbReference>
<comment type="similarity">
    <text evidence="8">Belongs to the PurK/PurT family.</text>
</comment>
<feature type="domain" description="ATP-grasp" evidence="9">
    <location>
        <begin position="111"/>
        <end position="300"/>
    </location>
</feature>
<dbReference type="NCBIfam" id="NF006766">
    <property type="entry name" value="PRK09288.1"/>
    <property type="match status" value="1"/>
</dbReference>
<dbReference type="GO" id="GO:0043815">
    <property type="term" value="F:phosphoribosylglycinamide formyltransferase 2 activity"/>
    <property type="evidence" value="ECO:0007669"/>
    <property type="project" value="UniProtKB-UniRule"/>
</dbReference>
<evidence type="ECO:0000256" key="6">
    <source>
        <dbReference type="ARBA" id="ARBA00022840"/>
    </source>
</evidence>
<comment type="pathway">
    <text evidence="8">Purine metabolism; IMP biosynthesis via de novo pathway; N(2)-formyl-N(1)-(5-phospho-D-ribosyl)glycinamide from N(1)-(5-phospho-D-ribosyl)glycinamide (formate route): step 1/1.</text>
</comment>
<feature type="binding site" evidence="8">
    <location>
        <position position="259"/>
    </location>
    <ligand>
        <name>Mg(2+)</name>
        <dbReference type="ChEBI" id="CHEBI:18420"/>
    </ligand>
</feature>
<dbReference type="InterPro" id="IPR003135">
    <property type="entry name" value="ATP-grasp_carboxylate-amine"/>
</dbReference>
<dbReference type="Gene3D" id="3.30.1490.20">
    <property type="entry name" value="ATP-grasp fold, A domain"/>
    <property type="match status" value="1"/>
</dbReference>
<reference evidence="10" key="1">
    <citation type="submission" date="2022-07" db="EMBL/GenBank/DDBJ databases">
        <authorList>
            <person name="Li W.-J."/>
            <person name="Deng Q.-Q."/>
        </authorList>
    </citation>
    <scope>NUCLEOTIDE SEQUENCE</scope>
    <source>
        <strain evidence="10">SYSU M60031</strain>
    </source>
</reference>
<accession>A0AA41XAF6</accession>
<evidence type="ECO:0000313" key="11">
    <source>
        <dbReference type="Proteomes" id="UP001156102"/>
    </source>
</evidence>
<dbReference type="PANTHER" id="PTHR43055:SF1">
    <property type="entry name" value="FORMATE-DEPENDENT PHOSPHORIBOSYLGLYCINAMIDE FORMYLTRANSFERASE"/>
    <property type="match status" value="1"/>
</dbReference>
<keyword evidence="6 8" id="KW-0067">ATP-binding</keyword>
<name>A0AA41XAF6_9BACI</name>
<protein>
    <recommendedName>
        <fullName evidence="8">Formate-dependent phosphoribosylglycinamide formyltransferase</fullName>
        <ecNumber evidence="8">6.3.1.21</ecNumber>
    </recommendedName>
    <alternativeName>
        <fullName evidence="8">5'-phosphoribosylglycinamide transformylase 2</fullName>
    </alternativeName>
    <alternativeName>
        <fullName evidence="8">Formate-dependent GAR transformylase</fullName>
    </alternativeName>
    <alternativeName>
        <fullName evidence="8">GAR transformylase 2</fullName>
        <shortName evidence="8">GART 2</shortName>
    </alternativeName>
    <alternativeName>
        <fullName evidence="8">Non-folate glycinamide ribonucleotide transformylase</fullName>
    </alternativeName>
    <alternativeName>
        <fullName evidence="8">Phosphoribosylglycinamide formyltransferase 2</fullName>
    </alternativeName>
</protein>
<evidence type="ECO:0000256" key="2">
    <source>
        <dbReference type="ARBA" id="ARBA00022598"/>
    </source>
</evidence>
<dbReference type="InterPro" id="IPR011761">
    <property type="entry name" value="ATP-grasp"/>
</dbReference>
<feature type="binding site" evidence="8">
    <location>
        <position position="271"/>
    </location>
    <ligand>
        <name>Mg(2+)</name>
        <dbReference type="ChEBI" id="CHEBI:18420"/>
    </ligand>
</feature>
<gene>
    <name evidence="8 10" type="primary">purT</name>
    <name evidence="10" type="ORF">NK662_12270</name>
</gene>
<evidence type="ECO:0000256" key="4">
    <source>
        <dbReference type="ARBA" id="ARBA00022741"/>
    </source>
</evidence>
<evidence type="ECO:0000256" key="8">
    <source>
        <dbReference type="HAMAP-Rule" id="MF_01643"/>
    </source>
</evidence>
<dbReference type="GO" id="GO:0006189">
    <property type="term" value="P:'de novo' IMP biosynthetic process"/>
    <property type="evidence" value="ECO:0007669"/>
    <property type="project" value="UniProtKB-UniRule"/>
</dbReference>
<dbReference type="NCBIfam" id="TIGR01142">
    <property type="entry name" value="purT"/>
    <property type="match status" value="1"/>
</dbReference>
<comment type="subunit">
    <text evidence="1 8">Homodimer.</text>
</comment>
<dbReference type="InterPro" id="IPR011054">
    <property type="entry name" value="Rudment_hybrid_motif"/>
</dbReference>
<dbReference type="EC" id="6.3.1.21" evidence="8"/>
<dbReference type="GO" id="GO:0004644">
    <property type="term" value="F:phosphoribosylglycinamide formyltransferase activity"/>
    <property type="evidence" value="ECO:0007669"/>
    <property type="project" value="UniProtKB-UniRule"/>
</dbReference>
<feature type="binding site" evidence="8">
    <location>
        <position position="278"/>
    </location>
    <ligand>
        <name>N(1)-(5-phospho-beta-D-ribosyl)glycinamide</name>
        <dbReference type="ChEBI" id="CHEBI:143788"/>
    </ligand>
</feature>
<dbReference type="RefSeq" id="WP_254759223.1">
    <property type="nucleotide sequence ID" value="NZ_JANCLT010000005.1"/>
</dbReference>
<evidence type="ECO:0000256" key="5">
    <source>
        <dbReference type="ARBA" id="ARBA00022755"/>
    </source>
</evidence>
<dbReference type="HAMAP" id="MF_01643">
    <property type="entry name" value="PurT"/>
    <property type="match status" value="1"/>
</dbReference>
<keyword evidence="4 8" id="KW-0547">Nucleotide-binding</keyword>
<evidence type="ECO:0000256" key="7">
    <source>
        <dbReference type="ARBA" id="ARBA00022842"/>
    </source>
</evidence>
<dbReference type="Pfam" id="PF02222">
    <property type="entry name" value="ATP-grasp"/>
    <property type="match status" value="1"/>
</dbReference>
<dbReference type="SUPFAM" id="SSF51246">
    <property type="entry name" value="Rudiment single hybrid motif"/>
    <property type="match status" value="1"/>
</dbReference>
<keyword evidence="3 8" id="KW-0479">Metal-binding</keyword>
<keyword evidence="2 8" id="KW-0436">Ligase</keyword>
<dbReference type="FunFam" id="3.30.1490.20:FF:000013">
    <property type="entry name" value="Formate-dependent phosphoribosylglycinamide formyltransferase"/>
    <property type="match status" value="1"/>
</dbReference>
<dbReference type="GO" id="GO:0005829">
    <property type="term" value="C:cytosol"/>
    <property type="evidence" value="ECO:0007669"/>
    <property type="project" value="TreeGrafter"/>
</dbReference>
<dbReference type="PROSITE" id="PS50975">
    <property type="entry name" value="ATP_GRASP"/>
    <property type="match status" value="1"/>
</dbReference>